<feature type="compositionally biased region" description="Basic and acidic residues" evidence="1">
    <location>
        <begin position="182"/>
        <end position="198"/>
    </location>
</feature>
<reference evidence="2" key="2">
    <citation type="submission" date="2014-07" db="EMBL/GenBank/DDBJ databases">
        <authorList>
            <person name="Hull J."/>
        </authorList>
    </citation>
    <scope>NUCLEOTIDE SEQUENCE</scope>
</reference>
<dbReference type="EMBL" id="GBHO01013834">
    <property type="protein sequence ID" value="JAG29770.1"/>
    <property type="molecule type" value="Transcribed_RNA"/>
</dbReference>
<reference evidence="2" key="1">
    <citation type="journal article" date="2014" name="PLoS ONE">
        <title>Transcriptome-Based Identification of ABC Transporters in the Western Tarnished Plant Bug Lygus hesperus.</title>
        <authorList>
            <person name="Hull J.J."/>
            <person name="Chaney K."/>
            <person name="Geib S.M."/>
            <person name="Fabrick J.A."/>
            <person name="Brent C.S."/>
            <person name="Walsh D."/>
            <person name="Lavine L.C."/>
        </authorList>
    </citation>
    <scope>NUCLEOTIDE SEQUENCE</scope>
</reference>
<reference evidence="3" key="3">
    <citation type="submission" date="2014-09" db="EMBL/GenBank/DDBJ databases">
        <authorList>
            <person name="Magalhaes I.L.F."/>
            <person name="Oliveira U."/>
            <person name="Santos F.R."/>
            <person name="Vidigal T.H.D.A."/>
            <person name="Brescovit A.D."/>
            <person name="Santos A.J."/>
        </authorList>
    </citation>
    <scope>NUCLEOTIDE SEQUENCE</scope>
</reference>
<gene>
    <name evidence="2" type="primary">groL1</name>
    <name evidence="2" type="ORF">CM83_100064</name>
</gene>
<accession>A0A0A9YJS8</accession>
<organism evidence="2">
    <name type="scientific">Lygus hesperus</name>
    <name type="common">Western plant bug</name>
    <dbReference type="NCBI Taxonomy" id="30085"/>
    <lineage>
        <taxon>Eukaryota</taxon>
        <taxon>Metazoa</taxon>
        <taxon>Ecdysozoa</taxon>
        <taxon>Arthropoda</taxon>
        <taxon>Hexapoda</taxon>
        <taxon>Insecta</taxon>
        <taxon>Pterygota</taxon>
        <taxon>Neoptera</taxon>
        <taxon>Paraneoptera</taxon>
        <taxon>Hemiptera</taxon>
        <taxon>Heteroptera</taxon>
        <taxon>Panheteroptera</taxon>
        <taxon>Cimicomorpha</taxon>
        <taxon>Miridae</taxon>
        <taxon>Mirini</taxon>
        <taxon>Lygus</taxon>
    </lineage>
</organism>
<feature type="compositionally biased region" description="Polar residues" evidence="1">
    <location>
        <begin position="53"/>
        <end position="73"/>
    </location>
</feature>
<feature type="region of interest" description="Disordered" evidence="1">
    <location>
        <begin position="181"/>
        <end position="230"/>
    </location>
</feature>
<dbReference type="AlphaFoldDB" id="A0A0A9YJS8"/>
<feature type="compositionally biased region" description="Basic and acidic residues" evidence="1">
    <location>
        <begin position="218"/>
        <end position="230"/>
    </location>
</feature>
<protein>
    <submittedName>
        <fullName evidence="2">60 kDa chaperonin 1</fullName>
    </submittedName>
</protein>
<name>A0A0A9YJS8_LYGHE</name>
<evidence type="ECO:0000256" key="1">
    <source>
        <dbReference type="SAM" id="MobiDB-lite"/>
    </source>
</evidence>
<evidence type="ECO:0000313" key="2">
    <source>
        <dbReference type="EMBL" id="JAG29770.1"/>
    </source>
</evidence>
<feature type="compositionally biased region" description="Polar residues" evidence="1">
    <location>
        <begin position="141"/>
        <end position="153"/>
    </location>
</feature>
<feature type="region of interest" description="Disordered" evidence="1">
    <location>
        <begin position="134"/>
        <end position="154"/>
    </location>
</feature>
<proteinExistence type="predicted"/>
<dbReference type="EMBL" id="GBRD01009606">
    <property type="protein sequence ID" value="JAG56218.1"/>
    <property type="molecule type" value="Transcribed_RNA"/>
</dbReference>
<sequence>MYQRFLMSGHSTHHINQRFNLLTRKEHGKGQGKDILNRDGIRSFSEYTSATGVHQNNYNSMDTRSESYSVENECSQEEDSTVRNQSSPNERHNRSKQLATVEERRKIAEKRGNSQLMSKIGLEAGSDILNSSLVSEDLDTPSGNTKPVQNAATNAKVDEIKDSDRIHENIESIDGAISVKRSKTEPVKKDYTESERRFSRSSQRGRKDFFGDTSMETAETKLRSSITEHEESSGDILLSKLRKFFNESLPKFDAAVHSKGNFSLQASNENDTPSSSPIFTIDLSSDNETTDLN</sequence>
<feature type="region of interest" description="Disordered" evidence="1">
    <location>
        <begin position="264"/>
        <end position="293"/>
    </location>
</feature>
<evidence type="ECO:0000313" key="3">
    <source>
        <dbReference type="EMBL" id="JAG56218.1"/>
    </source>
</evidence>
<feature type="region of interest" description="Disordered" evidence="1">
    <location>
        <begin position="53"/>
        <end position="101"/>
    </location>
</feature>